<protein>
    <submittedName>
        <fullName evidence="2">Uncharacterized protein</fullName>
    </submittedName>
</protein>
<evidence type="ECO:0000313" key="2">
    <source>
        <dbReference type="EMBL" id="CEK86282.1"/>
    </source>
</evidence>
<proteinExistence type="predicted"/>
<feature type="region of interest" description="Disordered" evidence="1">
    <location>
        <begin position="48"/>
        <end position="99"/>
    </location>
</feature>
<organism evidence="2">
    <name type="scientific">Arion vulgaris</name>
    <dbReference type="NCBI Taxonomy" id="1028688"/>
    <lineage>
        <taxon>Eukaryota</taxon>
        <taxon>Metazoa</taxon>
        <taxon>Spiralia</taxon>
        <taxon>Lophotrochozoa</taxon>
        <taxon>Mollusca</taxon>
        <taxon>Gastropoda</taxon>
        <taxon>Heterobranchia</taxon>
        <taxon>Euthyneura</taxon>
        <taxon>Panpulmonata</taxon>
        <taxon>Eupulmonata</taxon>
        <taxon>Stylommatophora</taxon>
        <taxon>Helicina</taxon>
        <taxon>Arionoidea</taxon>
        <taxon>Arionidae</taxon>
        <taxon>Arion</taxon>
    </lineage>
</organism>
<feature type="compositionally biased region" description="Low complexity" evidence="1">
    <location>
        <begin position="68"/>
        <end position="81"/>
    </location>
</feature>
<gene>
    <name evidence="2" type="primary">ORF152956</name>
</gene>
<reference evidence="2" key="1">
    <citation type="submission" date="2014-12" db="EMBL/GenBank/DDBJ databases">
        <title>Insight into the proteome of Arion vulgaris.</title>
        <authorList>
            <person name="Aradska J."/>
            <person name="Bulat T."/>
            <person name="Smidak R."/>
            <person name="Sarate P."/>
            <person name="Gangsoo J."/>
            <person name="Sialana F."/>
            <person name="Bilban M."/>
            <person name="Lubec G."/>
        </authorList>
    </citation>
    <scope>NUCLEOTIDE SEQUENCE</scope>
    <source>
        <tissue evidence="2">Skin</tissue>
    </source>
</reference>
<dbReference type="AlphaFoldDB" id="A0A0B7B080"/>
<name>A0A0B7B080_9EUPU</name>
<dbReference type="EMBL" id="HACG01039417">
    <property type="protein sequence ID" value="CEK86282.1"/>
    <property type="molecule type" value="Transcribed_RNA"/>
</dbReference>
<accession>A0A0B7B080</accession>
<sequence>MQQAERSGRFKYSAPTSFDKCVATDDDSGFVKQSRLLLAGPPAARSDTVYHSAISHSSNSQGTKHDQTSVSVSDQSHSSRTVIKKHVDDVSGSDRSTTELSLKSIPDSDFVADLEKDLQLILDDINIDEFDLADVDLDDVLDD</sequence>
<evidence type="ECO:0000256" key="1">
    <source>
        <dbReference type="SAM" id="MobiDB-lite"/>
    </source>
</evidence>